<feature type="domain" description="Leucine-binding protein" evidence="4">
    <location>
        <begin position="47"/>
        <end position="395"/>
    </location>
</feature>
<dbReference type="Proteomes" id="UP001315278">
    <property type="component" value="Unassembled WGS sequence"/>
</dbReference>
<dbReference type="Pfam" id="PF13458">
    <property type="entry name" value="Peripla_BP_6"/>
    <property type="match status" value="1"/>
</dbReference>
<dbReference type="RefSeq" id="WP_212494370.1">
    <property type="nucleotide sequence ID" value="NZ_JAFCJH010000041.1"/>
</dbReference>
<accession>A0ABS5FS72</accession>
<sequence length="413" mass="44146">MRSTSAIPLLARNVIDRRALLRLAAQIGVASFGAASPGFAQQQQAFKVGWIRPTTGRLASSFAPLYFGGLIAVDEINAAGGILGRQIARVEEDDEASPAKEPGIVRKLRGQDIGCFVGPTGSSQSLASIAATTSAKTIQSTYAAAAEAGDGRKYPYHYQIMFNTDQQAAVCVEYMVRTLGLKKIGILQENTAFGEQGTGATKALLQNKFGLSPVSEQVYPIAAPDLSTYVANLQKAGADGVIGWIANVPNAAMIFNAMKTLKWFPPVTGHSGLMLPALFDLVPGEAVKNVFATYYRNFTWTDTEQPGARQIEFAKKLAQYPEAKGYEVNVAAAPYYDFLYCLKAAIEAEKSFEPEAIKRGLDGLKNHKGLLGDISFTPENHSGIGAKDVVLVSVASGQDERAMGCLRARAPGQ</sequence>
<dbReference type="Gene3D" id="3.40.50.2300">
    <property type="match status" value="2"/>
</dbReference>
<evidence type="ECO:0000259" key="4">
    <source>
        <dbReference type="Pfam" id="PF13458"/>
    </source>
</evidence>
<dbReference type="InterPro" id="IPR028081">
    <property type="entry name" value="Leu-bd"/>
</dbReference>
<evidence type="ECO:0000313" key="6">
    <source>
        <dbReference type="Proteomes" id="UP001315278"/>
    </source>
</evidence>
<gene>
    <name evidence="5" type="ORF">JQ615_30075</name>
</gene>
<keyword evidence="3" id="KW-0813">Transport</keyword>
<keyword evidence="3" id="KW-0029">Amino-acid transport</keyword>
<comment type="similarity">
    <text evidence="1">Belongs to the leucine-binding protein family.</text>
</comment>
<keyword evidence="2" id="KW-0732">Signal</keyword>
<dbReference type="EMBL" id="JAFCJH010000041">
    <property type="protein sequence ID" value="MBR0799628.1"/>
    <property type="molecule type" value="Genomic_DNA"/>
</dbReference>
<dbReference type="SUPFAM" id="SSF53822">
    <property type="entry name" value="Periplasmic binding protein-like I"/>
    <property type="match status" value="1"/>
</dbReference>
<dbReference type="PANTHER" id="PTHR30483">
    <property type="entry name" value="LEUCINE-SPECIFIC-BINDING PROTEIN"/>
    <property type="match status" value="1"/>
</dbReference>
<evidence type="ECO:0000256" key="2">
    <source>
        <dbReference type="ARBA" id="ARBA00022729"/>
    </source>
</evidence>
<evidence type="ECO:0000313" key="5">
    <source>
        <dbReference type="EMBL" id="MBR0799628.1"/>
    </source>
</evidence>
<dbReference type="PANTHER" id="PTHR30483:SF6">
    <property type="entry name" value="PERIPLASMIC BINDING PROTEIN OF ABC TRANSPORTER FOR NATURAL AMINO ACIDS"/>
    <property type="match status" value="1"/>
</dbReference>
<name>A0ABS5FS72_9BRAD</name>
<proteinExistence type="inferred from homology"/>
<keyword evidence="6" id="KW-1185">Reference proteome</keyword>
<comment type="caution">
    <text evidence="5">The sequence shown here is derived from an EMBL/GenBank/DDBJ whole genome shotgun (WGS) entry which is preliminary data.</text>
</comment>
<evidence type="ECO:0000256" key="1">
    <source>
        <dbReference type="ARBA" id="ARBA00010062"/>
    </source>
</evidence>
<dbReference type="InterPro" id="IPR051010">
    <property type="entry name" value="BCAA_transport"/>
</dbReference>
<evidence type="ECO:0000256" key="3">
    <source>
        <dbReference type="ARBA" id="ARBA00022970"/>
    </source>
</evidence>
<organism evidence="5 6">
    <name type="scientific">Bradyrhizobium jicamae</name>
    <dbReference type="NCBI Taxonomy" id="280332"/>
    <lineage>
        <taxon>Bacteria</taxon>
        <taxon>Pseudomonadati</taxon>
        <taxon>Pseudomonadota</taxon>
        <taxon>Alphaproteobacteria</taxon>
        <taxon>Hyphomicrobiales</taxon>
        <taxon>Nitrobacteraceae</taxon>
        <taxon>Bradyrhizobium</taxon>
    </lineage>
</organism>
<protein>
    <submittedName>
        <fullName evidence="5">ABC transporter substrate-binding protein</fullName>
    </submittedName>
</protein>
<reference evidence="6" key="1">
    <citation type="journal article" date="2021" name="ISME J.">
        <title>Evolutionary origin and ecological implication of a unique nif island in free-living Bradyrhizobium lineages.</title>
        <authorList>
            <person name="Tao J."/>
        </authorList>
    </citation>
    <scope>NUCLEOTIDE SEQUENCE [LARGE SCALE GENOMIC DNA]</scope>
    <source>
        <strain evidence="6">SZCCT0434</strain>
    </source>
</reference>
<dbReference type="InterPro" id="IPR028082">
    <property type="entry name" value="Peripla_BP_I"/>
</dbReference>